<protein>
    <submittedName>
        <fullName evidence="4">Mycocerosic acid synthase</fullName>
        <ecNumber evidence="4">2.3.1.111</ecNumber>
    </submittedName>
</protein>
<dbReference type="RefSeq" id="WP_060591706.1">
    <property type="nucleotide sequence ID" value="NZ_CP031418.1"/>
</dbReference>
<sequence>MSPTFRAAVVRTPGGPDAIELIELPVTAPGPGEVRVAVAAATVNPVDLSTVGGLFHQLGLIHQPDHVGIGWDFAGTVAAAGAGVDLPVGTRVAGVLTGFDRDLGAYAEQLVVPAAAVAPVPDALDLPTAATVGINGLAASQLAELLGDGPGRLLITGAAGTVGAYLVPLARDRGWLVTGLARAEDEPFLRDLGAEFTTAPAPGFDAVADAAALGGPALALVRDGGTYLGVRPGMAPAAERDITVDVVETRPDTARLAELLDAAARGVLPTRVHAVVPLSEAAAAHRAVAKGGVRGKYVLAP</sequence>
<proteinExistence type="predicted"/>
<evidence type="ECO:0000313" key="4">
    <source>
        <dbReference type="EMBL" id="CRY76045.1"/>
    </source>
</evidence>
<evidence type="ECO:0000256" key="1">
    <source>
        <dbReference type="ARBA" id="ARBA00022857"/>
    </source>
</evidence>
<dbReference type="SMART" id="SM00829">
    <property type="entry name" value="PKS_ER"/>
    <property type="match status" value="1"/>
</dbReference>
<dbReference type="Pfam" id="PF08240">
    <property type="entry name" value="ADH_N"/>
    <property type="match status" value="1"/>
</dbReference>
<evidence type="ECO:0000313" key="5">
    <source>
        <dbReference type="Proteomes" id="UP000057820"/>
    </source>
</evidence>
<evidence type="ECO:0000256" key="2">
    <source>
        <dbReference type="ARBA" id="ARBA00023002"/>
    </source>
</evidence>
<gene>
    <name evidence="4" type="primary">mas_1</name>
    <name evidence="4" type="ORF">ERS450000_01650</name>
</gene>
<reference evidence="5" key="1">
    <citation type="submission" date="2015-03" db="EMBL/GenBank/DDBJ databases">
        <authorList>
            <consortium name="Pathogen Informatics"/>
        </authorList>
    </citation>
    <scope>NUCLEOTIDE SEQUENCE [LARGE SCALE GENOMIC DNA]</scope>
    <source>
        <strain evidence="5">NCTC11134</strain>
    </source>
</reference>
<feature type="domain" description="Enoyl reductase (ER)" evidence="3">
    <location>
        <begin position="14"/>
        <end position="299"/>
    </location>
</feature>
<dbReference type="AlphaFoldDB" id="A0A0H5NJC5"/>
<dbReference type="SUPFAM" id="SSF51735">
    <property type="entry name" value="NAD(P)-binding Rossmann-fold domains"/>
    <property type="match status" value="1"/>
</dbReference>
<keyword evidence="4" id="KW-0012">Acyltransferase</keyword>
<keyword evidence="1" id="KW-0521">NADP</keyword>
<dbReference type="GO" id="GO:0070402">
    <property type="term" value="F:NADPH binding"/>
    <property type="evidence" value="ECO:0007669"/>
    <property type="project" value="TreeGrafter"/>
</dbReference>
<name>A0A0H5NJC5_NOCFR</name>
<dbReference type="EMBL" id="LN868938">
    <property type="protein sequence ID" value="CRY76045.1"/>
    <property type="molecule type" value="Genomic_DNA"/>
</dbReference>
<organism evidence="4 5">
    <name type="scientific">Nocardia farcinica</name>
    <dbReference type="NCBI Taxonomy" id="37329"/>
    <lineage>
        <taxon>Bacteria</taxon>
        <taxon>Bacillati</taxon>
        <taxon>Actinomycetota</taxon>
        <taxon>Actinomycetes</taxon>
        <taxon>Mycobacteriales</taxon>
        <taxon>Nocardiaceae</taxon>
        <taxon>Nocardia</taxon>
    </lineage>
</organism>
<dbReference type="InterPro" id="IPR013154">
    <property type="entry name" value="ADH-like_N"/>
</dbReference>
<keyword evidence="4" id="KW-0808">Transferase</keyword>
<accession>A0A0H5NJC5</accession>
<dbReference type="GO" id="GO:0050111">
    <property type="term" value="F:mycocerosate synthase activity"/>
    <property type="evidence" value="ECO:0007669"/>
    <property type="project" value="UniProtKB-EC"/>
</dbReference>
<dbReference type="PANTHER" id="PTHR48106">
    <property type="entry name" value="QUINONE OXIDOREDUCTASE PIG3-RELATED"/>
    <property type="match status" value="1"/>
</dbReference>
<dbReference type="Gene3D" id="3.40.50.720">
    <property type="entry name" value="NAD(P)-binding Rossmann-like Domain"/>
    <property type="match status" value="1"/>
</dbReference>
<dbReference type="InterPro" id="IPR011032">
    <property type="entry name" value="GroES-like_sf"/>
</dbReference>
<dbReference type="InterPro" id="IPR036291">
    <property type="entry name" value="NAD(P)-bd_dom_sf"/>
</dbReference>
<dbReference type="Pfam" id="PF13602">
    <property type="entry name" value="ADH_zinc_N_2"/>
    <property type="match status" value="1"/>
</dbReference>
<dbReference type="InterPro" id="IPR020843">
    <property type="entry name" value="ER"/>
</dbReference>
<dbReference type="EC" id="2.3.1.111" evidence="4"/>
<keyword evidence="2" id="KW-0560">Oxidoreductase</keyword>
<dbReference type="Proteomes" id="UP000057820">
    <property type="component" value="Chromosome 1"/>
</dbReference>
<dbReference type="GO" id="GO:0016651">
    <property type="term" value="F:oxidoreductase activity, acting on NAD(P)H"/>
    <property type="evidence" value="ECO:0007669"/>
    <property type="project" value="TreeGrafter"/>
</dbReference>
<dbReference type="KEGG" id="nfr:ERS450000_01650"/>
<dbReference type="SUPFAM" id="SSF50129">
    <property type="entry name" value="GroES-like"/>
    <property type="match status" value="1"/>
</dbReference>
<dbReference type="Gene3D" id="3.90.180.10">
    <property type="entry name" value="Medium-chain alcohol dehydrogenases, catalytic domain"/>
    <property type="match status" value="1"/>
</dbReference>
<evidence type="ECO:0000259" key="3">
    <source>
        <dbReference type="SMART" id="SM00829"/>
    </source>
</evidence>